<dbReference type="GO" id="GO:0005886">
    <property type="term" value="C:plasma membrane"/>
    <property type="evidence" value="ECO:0007669"/>
    <property type="project" value="UniProtKB-SubCell"/>
</dbReference>
<evidence type="ECO:0000256" key="5">
    <source>
        <dbReference type="ARBA" id="ARBA00022989"/>
    </source>
</evidence>
<dbReference type="OrthoDB" id="6136301at2759"/>
<dbReference type="EMBL" id="CAJPEV010001908">
    <property type="protein sequence ID" value="CAG0894832.1"/>
    <property type="molecule type" value="Genomic_DNA"/>
</dbReference>
<gene>
    <name evidence="9" type="ORF">DSTB1V02_LOCUS8386</name>
</gene>
<protein>
    <recommendedName>
        <fullName evidence="7">XK-related protein</fullName>
    </recommendedName>
</protein>
<evidence type="ECO:0000256" key="7">
    <source>
        <dbReference type="RuleBase" id="RU910716"/>
    </source>
</evidence>
<feature type="transmembrane region" description="Helical" evidence="7">
    <location>
        <begin position="432"/>
        <end position="449"/>
    </location>
</feature>
<comment type="subcellular location">
    <subcellularLocation>
        <location evidence="1">Cell membrane</location>
        <topology evidence="1">Multi-pass membrane protein</topology>
    </subcellularLocation>
    <subcellularLocation>
        <location evidence="7">Membrane</location>
        <topology evidence="7">Multi-pass membrane protein</topology>
    </subcellularLocation>
</comment>
<evidence type="ECO:0000256" key="4">
    <source>
        <dbReference type="ARBA" id="ARBA00022692"/>
    </source>
</evidence>
<name>A0A7R8XK44_9CRUS</name>
<dbReference type="InterPro" id="IPR050895">
    <property type="entry name" value="XK-related_scramblase"/>
</dbReference>
<feature type="transmembrane region" description="Helical" evidence="7">
    <location>
        <begin position="461"/>
        <end position="483"/>
    </location>
</feature>
<feature type="transmembrane region" description="Helical" evidence="7">
    <location>
        <begin position="336"/>
        <end position="361"/>
    </location>
</feature>
<dbReference type="GO" id="GO:0043652">
    <property type="term" value="P:engulfment of apoptotic cell"/>
    <property type="evidence" value="ECO:0007669"/>
    <property type="project" value="TreeGrafter"/>
</dbReference>
<accession>A0A7R8XK44</accession>
<keyword evidence="4 7" id="KW-0812">Transmembrane</keyword>
<evidence type="ECO:0000313" key="9">
    <source>
        <dbReference type="EMBL" id="CAD7248574.1"/>
    </source>
</evidence>
<dbReference type="GO" id="GO:1902742">
    <property type="term" value="P:apoptotic process involved in development"/>
    <property type="evidence" value="ECO:0007669"/>
    <property type="project" value="TreeGrafter"/>
</dbReference>
<evidence type="ECO:0000256" key="6">
    <source>
        <dbReference type="ARBA" id="ARBA00023136"/>
    </source>
</evidence>
<dbReference type="Proteomes" id="UP000677054">
    <property type="component" value="Unassembled WGS sequence"/>
</dbReference>
<feature type="transmembrane region" description="Helical" evidence="7">
    <location>
        <begin position="368"/>
        <end position="387"/>
    </location>
</feature>
<keyword evidence="6 7" id="KW-0472">Membrane</keyword>
<organism evidence="9">
    <name type="scientific">Darwinula stevensoni</name>
    <dbReference type="NCBI Taxonomy" id="69355"/>
    <lineage>
        <taxon>Eukaryota</taxon>
        <taxon>Metazoa</taxon>
        <taxon>Ecdysozoa</taxon>
        <taxon>Arthropoda</taxon>
        <taxon>Crustacea</taxon>
        <taxon>Oligostraca</taxon>
        <taxon>Ostracoda</taxon>
        <taxon>Podocopa</taxon>
        <taxon>Podocopida</taxon>
        <taxon>Darwinulocopina</taxon>
        <taxon>Darwinuloidea</taxon>
        <taxon>Darwinulidae</taxon>
        <taxon>Darwinula</taxon>
    </lineage>
</organism>
<feature type="transmembrane region" description="Helical" evidence="7">
    <location>
        <begin position="300"/>
        <end position="324"/>
    </location>
</feature>
<keyword evidence="5 7" id="KW-1133">Transmembrane helix</keyword>
<evidence type="ECO:0000256" key="1">
    <source>
        <dbReference type="ARBA" id="ARBA00004651"/>
    </source>
</evidence>
<feature type="transmembrane region" description="Helical" evidence="7">
    <location>
        <begin position="184"/>
        <end position="207"/>
    </location>
</feature>
<dbReference type="GO" id="GO:0070782">
    <property type="term" value="P:phosphatidylserine exposure on apoptotic cell surface"/>
    <property type="evidence" value="ECO:0007669"/>
    <property type="project" value="TreeGrafter"/>
</dbReference>
<keyword evidence="10" id="KW-1185">Reference proteome</keyword>
<dbReference type="AlphaFoldDB" id="A0A7R8XK44"/>
<sequence length="506" mass="58381">MALTLDPRKLEGVSSNHASHSNRIHPAVEEEEGNGSLGRRVLYDPIQKVATVVNSALDEVAHTINQSFEPVKQKGEEAISYAEKFLNSTNYEVTFTKTDFFWTCISIASFLFDMGSDISTACFLYWDHDTKWWFSLTVAFIVVPNVFINCFSLYWFWNDSQGDPEVSTARNFNIKKRVFSKTYWILRVCLHCIFFGPVVRYIDILYYGAKWQTQSKSQTHNNPIHGPYCEDKHKKNKDVDYSYLLVKEQRDSAMLDFIHSMIQDAPQLILQVYILAYRPTLQVKPANPTPRISDIHVSTALVQAISAVFSLISMSWSVTSYIAALRVYCTDKPNMSMGAMILMFLWRTFTIAARIIVFALFATVHSAILLYAALGHWVLMVFWIFLQKTQFCNEHSERSIKEFLYNMVVGGIYIFTFLNVKETPSRYKMTLYYMIQLAEDVALGVLWFIDKETQALTLWYHIPALPAIYGSFFLGIFFMCLYYKFAHPTKGRDVLNSEESKASFLN</sequence>
<feature type="compositionally biased region" description="Basic and acidic residues" evidence="8">
    <location>
        <begin position="1"/>
        <end position="11"/>
    </location>
</feature>
<feature type="transmembrane region" description="Helical" evidence="7">
    <location>
        <begin position="133"/>
        <end position="157"/>
    </location>
</feature>
<evidence type="ECO:0000256" key="2">
    <source>
        <dbReference type="ARBA" id="ARBA00008789"/>
    </source>
</evidence>
<feature type="region of interest" description="Disordered" evidence="8">
    <location>
        <begin position="1"/>
        <end position="32"/>
    </location>
</feature>
<reference evidence="9" key="1">
    <citation type="submission" date="2020-11" db="EMBL/GenBank/DDBJ databases">
        <authorList>
            <person name="Tran Van P."/>
        </authorList>
    </citation>
    <scope>NUCLEOTIDE SEQUENCE</scope>
</reference>
<feature type="transmembrane region" description="Helical" evidence="7">
    <location>
        <begin position="403"/>
        <end position="420"/>
    </location>
</feature>
<feature type="transmembrane region" description="Helical" evidence="7">
    <location>
        <begin position="100"/>
        <end position="126"/>
    </location>
</feature>
<dbReference type="Pfam" id="PF09815">
    <property type="entry name" value="XK-related"/>
    <property type="match status" value="1"/>
</dbReference>
<evidence type="ECO:0000256" key="8">
    <source>
        <dbReference type="SAM" id="MobiDB-lite"/>
    </source>
</evidence>
<evidence type="ECO:0000256" key="3">
    <source>
        <dbReference type="ARBA" id="ARBA00022475"/>
    </source>
</evidence>
<keyword evidence="3" id="KW-1003">Cell membrane</keyword>
<dbReference type="InterPro" id="IPR018629">
    <property type="entry name" value="XK-rel"/>
</dbReference>
<comment type="similarity">
    <text evidence="2 7">Belongs to the XK family.</text>
</comment>
<proteinExistence type="inferred from homology"/>
<dbReference type="PANTHER" id="PTHR16024">
    <property type="entry name" value="XK-RELATED PROTEIN"/>
    <property type="match status" value="1"/>
</dbReference>
<dbReference type="PANTHER" id="PTHR16024:SF10">
    <property type="entry name" value="XK-RELATED PROTEIN"/>
    <property type="match status" value="1"/>
</dbReference>
<evidence type="ECO:0000313" key="10">
    <source>
        <dbReference type="Proteomes" id="UP000677054"/>
    </source>
</evidence>
<dbReference type="EMBL" id="LR901425">
    <property type="protein sequence ID" value="CAD7248574.1"/>
    <property type="molecule type" value="Genomic_DNA"/>
</dbReference>